<comment type="caution">
    <text evidence="15">The sequence shown here is derived from an EMBL/GenBank/DDBJ whole genome shotgun (WGS) entry which is preliminary data.</text>
</comment>
<dbReference type="Pfam" id="PF08785">
    <property type="entry name" value="Ku_PK_bind"/>
    <property type="match status" value="1"/>
</dbReference>
<dbReference type="CDD" id="cd00873">
    <property type="entry name" value="KU80"/>
    <property type="match status" value="1"/>
</dbReference>
<dbReference type="Pfam" id="PF03731">
    <property type="entry name" value="Ku_N"/>
    <property type="match status" value="1"/>
</dbReference>
<sequence>MSKSAAVLVLDTALRGAAAQAEACDVCARVITDKMIYAPSDEVAVVLTSTAKSRSTLYDVSEQARYHHITVAAELGPATRQTLAPITATRASAATAAEEAPGYDLIDALHVAVALLQARTSGKKYSRFIYLVTDARHEVKHKHDLLPLVDALQADAVTLVVIGVDFAPTAADVEAEQPPEASSTVDAATAWAGLSIKVQNEAVLRELCAALGGSSAIVSPAEALAGLSLLRRRKIRQQPLLKVVLRIGDVRLATQLFTLAQEERLPTLRRSTRDGADVVPTVEYVVCSDADGPPRVLAKEERVRALFLGADRVSCNEADLEAMKVRGPRALEAVGFVEESLIAPYMLMGGTRVLLPLAGDGSGQRGFHALVEAMRSCGKAMLVRFVRTADAAPVLSVCFPRVTDSAEEVERYLVVAPLPFAQDLRVLRFPEYRELRFTTAEEQLMDELIDGLTVEETELAPQDTFNPVLQQYYATLAATLAAAANAPASACLSASHKMGAHHDGPLCDGGAAPAAVVPPLLPQLRGTSTAFGADGSAVRARVEACRASLAACARAFPYEEDVEAPLTGGAGGGVQKRPWYHNLATASSLPGTRDDTAAGGLGDAAGTSDGSRAASEVTNVSADPHSVVHSSAAPAAITTVDPVGTFTAIVRGAGAAGHQQLDKARDDLSDVIWLLLRHSVKDSLYRKCVDCIVALRRCCVTMDDAAYFNAFLVKLEVVARECGRTADFWEPCVVQRQSGAQVWPITAAECRSSTLPDAAAAEAFLMRDRFATTIAVDDDADEDDWLAEIQ</sequence>
<name>A0AAW0F2P6_9TRYP</name>
<dbReference type="PANTHER" id="PTHR12604:SF4">
    <property type="entry name" value="X-RAY REPAIR CROSS-COMPLEMENTING PROTEIN 5"/>
    <property type="match status" value="1"/>
</dbReference>
<dbReference type="GO" id="GO:0016787">
    <property type="term" value="F:hydrolase activity"/>
    <property type="evidence" value="ECO:0007669"/>
    <property type="project" value="UniProtKB-KW"/>
</dbReference>
<dbReference type="SMART" id="SM00559">
    <property type="entry name" value="Ku78"/>
    <property type="match status" value="1"/>
</dbReference>
<dbReference type="AlphaFoldDB" id="A0AAW0F2P6"/>
<dbReference type="GO" id="GO:0006310">
    <property type="term" value="P:DNA recombination"/>
    <property type="evidence" value="ECO:0007669"/>
    <property type="project" value="UniProtKB-KW"/>
</dbReference>
<dbReference type="GO" id="GO:0004386">
    <property type="term" value="F:helicase activity"/>
    <property type="evidence" value="ECO:0007669"/>
    <property type="project" value="UniProtKB-KW"/>
</dbReference>
<feature type="region of interest" description="Disordered" evidence="12">
    <location>
        <begin position="585"/>
        <end position="622"/>
    </location>
</feature>
<evidence type="ECO:0000256" key="8">
    <source>
        <dbReference type="ARBA" id="ARBA00023125"/>
    </source>
</evidence>
<keyword evidence="7" id="KW-0067">ATP-binding</keyword>
<dbReference type="SUPFAM" id="SSF100939">
    <property type="entry name" value="SPOC domain-like"/>
    <property type="match status" value="1"/>
</dbReference>
<gene>
    <name evidence="15" type="ORF">NESM_000119500</name>
</gene>
<dbReference type="PANTHER" id="PTHR12604">
    <property type="entry name" value="KU AUTOANTIGEN DNA HELICASE"/>
    <property type="match status" value="1"/>
</dbReference>
<evidence type="ECO:0000256" key="2">
    <source>
        <dbReference type="ARBA" id="ARBA00007726"/>
    </source>
</evidence>
<dbReference type="GO" id="GO:0042162">
    <property type="term" value="F:telomeric DNA binding"/>
    <property type="evidence" value="ECO:0007669"/>
    <property type="project" value="InterPro"/>
</dbReference>
<dbReference type="EMBL" id="JAECZO010000007">
    <property type="protein sequence ID" value="KAK7200633.1"/>
    <property type="molecule type" value="Genomic_DNA"/>
</dbReference>
<keyword evidence="5" id="KW-0378">Hydrolase</keyword>
<dbReference type="GO" id="GO:0003684">
    <property type="term" value="F:damaged DNA binding"/>
    <property type="evidence" value="ECO:0007669"/>
    <property type="project" value="InterPro"/>
</dbReference>
<dbReference type="Gene3D" id="2.40.290.10">
    <property type="match status" value="1"/>
</dbReference>
<keyword evidence="11" id="KW-0539">Nucleus</keyword>
<dbReference type="InterPro" id="IPR016194">
    <property type="entry name" value="SPOC-like_C_dom_sf"/>
</dbReference>
<evidence type="ECO:0000256" key="10">
    <source>
        <dbReference type="ARBA" id="ARBA00023204"/>
    </source>
</evidence>
<dbReference type="Proteomes" id="UP001430356">
    <property type="component" value="Unassembled WGS sequence"/>
</dbReference>
<evidence type="ECO:0000256" key="13">
    <source>
        <dbReference type="SAM" id="SignalP"/>
    </source>
</evidence>
<evidence type="ECO:0000256" key="6">
    <source>
        <dbReference type="ARBA" id="ARBA00022806"/>
    </source>
</evidence>
<dbReference type="InterPro" id="IPR005161">
    <property type="entry name" value="Ku_N"/>
</dbReference>
<keyword evidence="10" id="KW-0234">DNA repair</keyword>
<keyword evidence="4" id="KW-0227">DNA damage</keyword>
<evidence type="ECO:0000256" key="5">
    <source>
        <dbReference type="ARBA" id="ARBA00022801"/>
    </source>
</evidence>
<dbReference type="InterPro" id="IPR036465">
    <property type="entry name" value="vWFA_dom_sf"/>
</dbReference>
<evidence type="ECO:0000256" key="4">
    <source>
        <dbReference type="ARBA" id="ARBA00022763"/>
    </source>
</evidence>
<evidence type="ECO:0000313" key="16">
    <source>
        <dbReference type="Proteomes" id="UP001430356"/>
    </source>
</evidence>
<dbReference type="GO" id="GO:0005524">
    <property type="term" value="F:ATP binding"/>
    <property type="evidence" value="ECO:0007669"/>
    <property type="project" value="UniProtKB-KW"/>
</dbReference>
<dbReference type="InterPro" id="IPR024193">
    <property type="entry name" value="Ku80"/>
</dbReference>
<dbReference type="SUPFAM" id="SSF101420">
    <property type="entry name" value="C-terminal domain of Ku80"/>
    <property type="match status" value="1"/>
</dbReference>
<reference evidence="15 16" key="1">
    <citation type="journal article" date="2021" name="MBio">
        <title>A New Model Trypanosomatid, Novymonas esmeraldas: Genomic Perception of Its 'Candidatus Pandoraea novymonadis' Endosymbiont.</title>
        <authorList>
            <person name="Zakharova A."/>
            <person name="Saura A."/>
            <person name="Butenko A."/>
            <person name="Podesvova L."/>
            <person name="Warmusova S."/>
            <person name="Kostygov A.Y."/>
            <person name="Nenarokova A."/>
            <person name="Lukes J."/>
            <person name="Opperdoes F.R."/>
            <person name="Yurchenko V."/>
        </authorList>
    </citation>
    <scope>NUCLEOTIDE SEQUENCE [LARGE SCALE GENOMIC DNA]</scope>
    <source>
        <strain evidence="15 16">E262AT.01</strain>
    </source>
</reference>
<keyword evidence="9" id="KW-0233">DNA recombination</keyword>
<dbReference type="GO" id="GO:0000723">
    <property type="term" value="P:telomere maintenance"/>
    <property type="evidence" value="ECO:0007669"/>
    <property type="project" value="InterPro"/>
</dbReference>
<keyword evidence="8" id="KW-0238">DNA-binding</keyword>
<dbReference type="InterPro" id="IPR006164">
    <property type="entry name" value="DNA_bd_Ku70/Ku80"/>
</dbReference>
<evidence type="ECO:0000256" key="11">
    <source>
        <dbReference type="ARBA" id="ARBA00023242"/>
    </source>
</evidence>
<proteinExistence type="inferred from homology"/>
<dbReference type="InterPro" id="IPR014893">
    <property type="entry name" value="Ku_PK_bind"/>
</dbReference>
<evidence type="ECO:0000256" key="3">
    <source>
        <dbReference type="ARBA" id="ARBA00022741"/>
    </source>
</evidence>
<protein>
    <submittedName>
        <fullName evidence="15">KU80 protein</fullName>
    </submittedName>
</protein>
<feature type="signal peptide" evidence="13">
    <location>
        <begin position="1"/>
        <end position="19"/>
    </location>
</feature>
<dbReference type="InterPro" id="IPR036494">
    <property type="entry name" value="Ku_C_sf"/>
</dbReference>
<organism evidence="15 16">
    <name type="scientific">Novymonas esmeraldas</name>
    <dbReference type="NCBI Taxonomy" id="1808958"/>
    <lineage>
        <taxon>Eukaryota</taxon>
        <taxon>Discoba</taxon>
        <taxon>Euglenozoa</taxon>
        <taxon>Kinetoplastea</taxon>
        <taxon>Metakinetoplastina</taxon>
        <taxon>Trypanosomatida</taxon>
        <taxon>Trypanosomatidae</taxon>
        <taxon>Novymonas</taxon>
    </lineage>
</organism>
<evidence type="ECO:0000313" key="15">
    <source>
        <dbReference type="EMBL" id="KAK7200633.1"/>
    </source>
</evidence>
<dbReference type="GO" id="GO:0003690">
    <property type="term" value="F:double-stranded DNA binding"/>
    <property type="evidence" value="ECO:0007669"/>
    <property type="project" value="TreeGrafter"/>
</dbReference>
<evidence type="ECO:0000256" key="9">
    <source>
        <dbReference type="ARBA" id="ARBA00023172"/>
    </source>
</evidence>
<dbReference type="GO" id="GO:0043564">
    <property type="term" value="C:Ku70:Ku80 complex"/>
    <property type="evidence" value="ECO:0007669"/>
    <property type="project" value="InterPro"/>
</dbReference>
<keyword evidence="13" id="KW-0732">Signal</keyword>
<keyword evidence="6" id="KW-0347">Helicase</keyword>
<evidence type="ECO:0000256" key="7">
    <source>
        <dbReference type="ARBA" id="ARBA00022840"/>
    </source>
</evidence>
<accession>A0AAW0F2P6</accession>
<dbReference type="Gene3D" id="3.40.50.410">
    <property type="entry name" value="von Willebrand factor, type A domain"/>
    <property type="match status" value="1"/>
</dbReference>
<dbReference type="SUPFAM" id="SSF53300">
    <property type="entry name" value="vWA-like"/>
    <property type="match status" value="1"/>
</dbReference>
<comment type="subcellular location">
    <subcellularLocation>
        <location evidence="1">Nucleus</location>
    </subcellularLocation>
</comment>
<evidence type="ECO:0000256" key="12">
    <source>
        <dbReference type="SAM" id="MobiDB-lite"/>
    </source>
</evidence>
<evidence type="ECO:0000259" key="14">
    <source>
        <dbReference type="SMART" id="SM00559"/>
    </source>
</evidence>
<keyword evidence="16" id="KW-1185">Reference proteome</keyword>
<evidence type="ECO:0000256" key="1">
    <source>
        <dbReference type="ARBA" id="ARBA00004123"/>
    </source>
</evidence>
<feature type="domain" description="Ku" evidence="14">
    <location>
        <begin position="294"/>
        <end position="435"/>
    </location>
</feature>
<keyword evidence="3" id="KW-0547">Nucleotide-binding</keyword>
<dbReference type="Gene3D" id="1.25.40.240">
    <property type="entry name" value="Ku, C-terminal domain"/>
    <property type="match status" value="1"/>
</dbReference>
<comment type="similarity">
    <text evidence="2">Belongs to the ku80 family.</text>
</comment>
<dbReference type="GO" id="GO:0006303">
    <property type="term" value="P:double-strand break repair via nonhomologous end joining"/>
    <property type="evidence" value="ECO:0007669"/>
    <property type="project" value="InterPro"/>
</dbReference>
<dbReference type="Pfam" id="PF02735">
    <property type="entry name" value="Ku"/>
    <property type="match status" value="1"/>
</dbReference>
<feature type="chain" id="PRO_5043698861" evidence="13">
    <location>
        <begin position="20"/>
        <end position="790"/>
    </location>
</feature>